<evidence type="ECO:0000256" key="1">
    <source>
        <dbReference type="SAM" id="SignalP"/>
    </source>
</evidence>
<gene>
    <name evidence="2" type="ORF">EDC65_3179</name>
</gene>
<organism evidence="2 3">
    <name type="scientific">Stella humosa</name>
    <dbReference type="NCBI Taxonomy" id="94"/>
    <lineage>
        <taxon>Bacteria</taxon>
        <taxon>Pseudomonadati</taxon>
        <taxon>Pseudomonadota</taxon>
        <taxon>Alphaproteobacteria</taxon>
        <taxon>Rhodospirillales</taxon>
        <taxon>Stellaceae</taxon>
        <taxon>Stella</taxon>
    </lineage>
</organism>
<feature type="signal peptide" evidence="1">
    <location>
        <begin position="1"/>
        <end position="22"/>
    </location>
</feature>
<feature type="chain" id="PRO_5017999863" evidence="1">
    <location>
        <begin position="23"/>
        <end position="130"/>
    </location>
</feature>
<sequence>MKAFLGAVAAIGLVAAGGTAQAAYVEVQNLMTANPFGTQLMVEDVRFADGAVDAPSRPVGRGLNLGDGSVTGFVLVAQTPSGGMAFAVQCNPGPTYARIEIENPWTVSASGGCEVVRRGSLVAGNMIQWE</sequence>
<keyword evidence="3" id="KW-1185">Reference proteome</keyword>
<proteinExistence type="predicted"/>
<keyword evidence="1" id="KW-0732">Signal</keyword>
<dbReference type="RefSeq" id="WP_123691087.1">
    <property type="nucleotide sequence ID" value="NZ_AP019700.1"/>
</dbReference>
<dbReference type="AlphaFoldDB" id="A0A3N1L9D6"/>
<evidence type="ECO:0000313" key="2">
    <source>
        <dbReference type="EMBL" id="ROP91313.1"/>
    </source>
</evidence>
<dbReference type="EMBL" id="RJKX01000014">
    <property type="protein sequence ID" value="ROP91313.1"/>
    <property type="molecule type" value="Genomic_DNA"/>
</dbReference>
<dbReference type="Proteomes" id="UP000278222">
    <property type="component" value="Unassembled WGS sequence"/>
</dbReference>
<reference evidence="2 3" key="1">
    <citation type="submission" date="2018-11" db="EMBL/GenBank/DDBJ databases">
        <title>Genomic Encyclopedia of Type Strains, Phase IV (KMG-IV): sequencing the most valuable type-strain genomes for metagenomic binning, comparative biology and taxonomic classification.</title>
        <authorList>
            <person name="Goeker M."/>
        </authorList>
    </citation>
    <scope>NUCLEOTIDE SEQUENCE [LARGE SCALE GENOMIC DNA]</scope>
    <source>
        <strain evidence="2 3">DSM 5900</strain>
    </source>
</reference>
<comment type="caution">
    <text evidence="2">The sequence shown here is derived from an EMBL/GenBank/DDBJ whole genome shotgun (WGS) entry which is preliminary data.</text>
</comment>
<evidence type="ECO:0000313" key="3">
    <source>
        <dbReference type="Proteomes" id="UP000278222"/>
    </source>
</evidence>
<name>A0A3N1L9D6_9PROT</name>
<accession>A0A3N1L9D6</accession>
<protein>
    <submittedName>
        <fullName evidence="2">Uncharacterized protein</fullName>
    </submittedName>
</protein>